<feature type="domain" description="ABC transporter" evidence="4">
    <location>
        <begin position="2"/>
        <end position="228"/>
    </location>
</feature>
<evidence type="ECO:0000256" key="2">
    <source>
        <dbReference type="ARBA" id="ARBA00022741"/>
    </source>
</evidence>
<dbReference type="SUPFAM" id="SSF52540">
    <property type="entry name" value="P-loop containing nucleoside triphosphate hydrolases"/>
    <property type="match status" value="1"/>
</dbReference>
<dbReference type="Pfam" id="PF00005">
    <property type="entry name" value="ABC_tran"/>
    <property type="match status" value="1"/>
</dbReference>
<evidence type="ECO:0000256" key="3">
    <source>
        <dbReference type="ARBA" id="ARBA00022840"/>
    </source>
</evidence>
<dbReference type="InterPro" id="IPR003593">
    <property type="entry name" value="AAA+_ATPase"/>
</dbReference>
<dbReference type="EMBL" id="CP034928">
    <property type="protein sequence ID" value="QAA76928.1"/>
    <property type="molecule type" value="Genomic_DNA"/>
</dbReference>
<name>A0A410FVE2_BIPS1</name>
<sequence length="244" mass="26355">MIEVDGLTLIYGRGGAAVPAVAGLSMAVDSYELVSVVGPSGCGKTTLLFALDGLLAPTAGQIRIHGEEVRGVRRDVALILQDAGLLPWKTVRANAELSLRIQGRKETAAKVLADLGLAGFERRFPSELSEGMKRRVGIARALALQPRVMLMDEPTANLDSITREHIQNLILGLWWEMGFTGVLVTHDMEEAVFLGKRILVLSKRPARVLEVVENPGMGEPGYRGTPEFVAQVAHLRQVLGANDT</sequence>
<dbReference type="InterPro" id="IPR003439">
    <property type="entry name" value="ABC_transporter-like_ATP-bd"/>
</dbReference>
<accession>A0A410FVE2</accession>
<dbReference type="InterPro" id="IPR050166">
    <property type="entry name" value="ABC_transporter_ATP-bind"/>
</dbReference>
<dbReference type="SMART" id="SM00382">
    <property type="entry name" value="AAA"/>
    <property type="match status" value="1"/>
</dbReference>
<dbReference type="PROSITE" id="PS50893">
    <property type="entry name" value="ABC_TRANSPORTER_2"/>
    <property type="match status" value="1"/>
</dbReference>
<dbReference type="PANTHER" id="PTHR42788:SF10">
    <property type="entry name" value="ABC TRANSPORTER ATP-BINDING PROTEIN"/>
    <property type="match status" value="1"/>
</dbReference>
<keyword evidence="3" id="KW-0067">ATP-binding</keyword>
<protein>
    <recommendedName>
        <fullName evidence="4">ABC transporter domain-containing protein</fullName>
    </recommendedName>
</protein>
<evidence type="ECO:0000259" key="4">
    <source>
        <dbReference type="PROSITE" id="PS50893"/>
    </source>
</evidence>
<proteinExistence type="predicted"/>
<dbReference type="Gene3D" id="3.40.50.300">
    <property type="entry name" value="P-loop containing nucleotide triphosphate hydrolases"/>
    <property type="match status" value="1"/>
</dbReference>
<evidence type="ECO:0000313" key="5">
    <source>
        <dbReference type="EMBL" id="QAA76928.1"/>
    </source>
</evidence>
<dbReference type="Proteomes" id="UP000287233">
    <property type="component" value="Chromosome"/>
</dbReference>
<gene>
    <name evidence="5" type="ORF">BIP78_1162</name>
</gene>
<evidence type="ECO:0000313" key="6">
    <source>
        <dbReference type="Proteomes" id="UP000287233"/>
    </source>
</evidence>
<reference evidence="6" key="1">
    <citation type="submission" date="2018-12" db="EMBL/GenBank/DDBJ databases">
        <title>Complete genome sequence of an uncultured bacterium of the candidate phylum Bipolaricaulota.</title>
        <authorList>
            <person name="Kadnikov V.V."/>
            <person name="Mardanov A.V."/>
            <person name="Beletsky A.V."/>
            <person name="Frank Y.A."/>
            <person name="Karnachuk O.V."/>
            <person name="Ravin N.V."/>
        </authorList>
    </citation>
    <scope>NUCLEOTIDE SEQUENCE [LARGE SCALE GENOMIC DNA]</scope>
</reference>
<evidence type="ECO:0000256" key="1">
    <source>
        <dbReference type="ARBA" id="ARBA00022448"/>
    </source>
</evidence>
<dbReference type="PANTHER" id="PTHR42788">
    <property type="entry name" value="TAURINE IMPORT ATP-BINDING PROTEIN-RELATED"/>
    <property type="match status" value="1"/>
</dbReference>
<dbReference type="InterPro" id="IPR027417">
    <property type="entry name" value="P-loop_NTPase"/>
</dbReference>
<keyword evidence="2" id="KW-0547">Nucleotide-binding</keyword>
<organism evidence="5 6">
    <name type="scientific">Bipolaricaulis sibiricus</name>
    <dbReference type="NCBI Taxonomy" id="2501609"/>
    <lineage>
        <taxon>Bacteria</taxon>
        <taxon>Candidatus Bipolaricaulota</taxon>
        <taxon>Candidatus Bipolaricaulia</taxon>
        <taxon>Candidatus Bipolaricaulales</taxon>
        <taxon>Candidatus Bipolaricaulaceae</taxon>
        <taxon>Candidatus Bipolaricaulis</taxon>
    </lineage>
</organism>
<dbReference type="AlphaFoldDB" id="A0A410FVE2"/>
<dbReference type="GO" id="GO:0016887">
    <property type="term" value="F:ATP hydrolysis activity"/>
    <property type="evidence" value="ECO:0007669"/>
    <property type="project" value="InterPro"/>
</dbReference>
<keyword evidence="1" id="KW-0813">Transport</keyword>
<dbReference type="KEGG" id="bih:BIP78_1162"/>
<dbReference type="GO" id="GO:0005524">
    <property type="term" value="F:ATP binding"/>
    <property type="evidence" value="ECO:0007669"/>
    <property type="project" value="UniProtKB-KW"/>
</dbReference>
<dbReference type="CDD" id="cd03293">
    <property type="entry name" value="ABC_NrtD_SsuB_transporters"/>
    <property type="match status" value="1"/>
</dbReference>